<organism evidence="1 2">
    <name type="scientific">Aquimarina mytili</name>
    <dbReference type="NCBI Taxonomy" id="874423"/>
    <lineage>
        <taxon>Bacteria</taxon>
        <taxon>Pseudomonadati</taxon>
        <taxon>Bacteroidota</taxon>
        <taxon>Flavobacteriia</taxon>
        <taxon>Flavobacteriales</taxon>
        <taxon>Flavobacteriaceae</taxon>
        <taxon>Aquimarina</taxon>
    </lineage>
</organism>
<dbReference type="Proteomes" id="UP000651057">
    <property type="component" value="Unassembled WGS sequence"/>
</dbReference>
<gene>
    <name evidence="1" type="ORF">JJQ60_16120</name>
</gene>
<keyword evidence="2" id="KW-1185">Reference proteome</keyword>
<dbReference type="RefSeq" id="WP_201922635.1">
    <property type="nucleotide sequence ID" value="NZ_BAABAX010000020.1"/>
</dbReference>
<sequence>MNSNLEFLSHHVLEKNTSEILTIEKNLINILGVEFPVLVNEKGSFIKIKNIKLDEATSSRLTCQMWSLNFLNWTLQKSNNYFGFSDLRERVIKLLVTTMGNLENSDTLDDVVSLTTYLEKERNFMEDGVINQSKATAS</sequence>
<evidence type="ECO:0000313" key="2">
    <source>
        <dbReference type="Proteomes" id="UP000651057"/>
    </source>
</evidence>
<dbReference type="AlphaFoldDB" id="A0A936ZZX8"/>
<accession>A0A936ZZX8</accession>
<proteinExistence type="predicted"/>
<reference evidence="1" key="1">
    <citation type="submission" date="2021-01" db="EMBL/GenBank/DDBJ databases">
        <authorList>
            <person name="Zhong Y.L."/>
        </authorList>
    </citation>
    <scope>NUCLEOTIDE SEQUENCE</scope>
    <source>
        <strain evidence="1">KCTC 23302</strain>
    </source>
</reference>
<evidence type="ECO:0000313" key="1">
    <source>
        <dbReference type="EMBL" id="MBL0685058.1"/>
    </source>
</evidence>
<comment type="caution">
    <text evidence="1">The sequence shown here is derived from an EMBL/GenBank/DDBJ whole genome shotgun (WGS) entry which is preliminary data.</text>
</comment>
<name>A0A936ZZX8_9FLAO</name>
<dbReference type="EMBL" id="JAERQJ010000007">
    <property type="protein sequence ID" value="MBL0685058.1"/>
    <property type="molecule type" value="Genomic_DNA"/>
</dbReference>
<protein>
    <submittedName>
        <fullName evidence="1">Uncharacterized protein</fullName>
    </submittedName>
</protein>